<dbReference type="GO" id="GO:0008081">
    <property type="term" value="F:phosphoric diester hydrolase activity"/>
    <property type="evidence" value="ECO:0007669"/>
    <property type="project" value="TreeGrafter"/>
</dbReference>
<evidence type="ECO:0000259" key="15">
    <source>
        <dbReference type="Pfam" id="PF00149"/>
    </source>
</evidence>
<feature type="compositionally biased region" description="Basic residues" evidence="13">
    <location>
        <begin position="91"/>
        <end position="103"/>
    </location>
</feature>
<evidence type="ECO:0000256" key="6">
    <source>
        <dbReference type="ARBA" id="ARBA00022692"/>
    </source>
</evidence>
<comment type="subcellular location">
    <subcellularLocation>
        <location evidence="1">Vacuole membrane</location>
        <topology evidence="1">Single-pass type II membrane protein</topology>
    </subcellularLocation>
</comment>
<dbReference type="GO" id="GO:0000324">
    <property type="term" value="C:fungal-type vacuole"/>
    <property type="evidence" value="ECO:0007669"/>
    <property type="project" value="TreeGrafter"/>
</dbReference>
<dbReference type="Pfam" id="PF00149">
    <property type="entry name" value="Metallophos"/>
    <property type="match status" value="1"/>
</dbReference>
<keyword evidence="7 12" id="KW-0378">Hydrolase</keyword>
<evidence type="ECO:0000256" key="9">
    <source>
        <dbReference type="ARBA" id="ARBA00022989"/>
    </source>
</evidence>
<dbReference type="PIRSF" id="PIRSF027093">
    <property type="entry name" value="EndopolyPtase_N1"/>
    <property type="match status" value="1"/>
</dbReference>
<comment type="function">
    <text evidence="12">Catalyzes the hydrolysis of inorganic polyphosphate (polyP) chains of many hundreds of phosphate residues into shorter lengths.</text>
</comment>
<dbReference type="EMBL" id="LN483157">
    <property type="protein sequence ID" value="CED83970.1"/>
    <property type="molecule type" value="Genomic_DNA"/>
</dbReference>
<dbReference type="Gene3D" id="3.60.21.10">
    <property type="match status" value="1"/>
</dbReference>
<feature type="compositionally biased region" description="Basic and acidic residues" evidence="13">
    <location>
        <begin position="80"/>
        <end position="90"/>
    </location>
</feature>
<dbReference type="InterPro" id="IPR012358">
    <property type="entry name" value="EndopolyPtase_N1"/>
</dbReference>
<evidence type="ECO:0000256" key="5">
    <source>
        <dbReference type="ARBA" id="ARBA00022554"/>
    </source>
</evidence>
<keyword evidence="11" id="KW-0325">Glycoprotein</keyword>
<dbReference type="AlphaFoldDB" id="A0A0F7STR1"/>
<dbReference type="GO" id="GO:0006798">
    <property type="term" value="P:polyphosphate catabolic process"/>
    <property type="evidence" value="ECO:0007669"/>
    <property type="project" value="TreeGrafter"/>
</dbReference>
<comment type="catalytic activity">
    <reaction evidence="12">
        <text>[phosphate](n+1) + n H2O = (n+1) phosphate + n H(+)</text>
        <dbReference type="Rhea" id="RHEA:22452"/>
        <dbReference type="Rhea" id="RHEA-COMP:14280"/>
        <dbReference type="ChEBI" id="CHEBI:15377"/>
        <dbReference type="ChEBI" id="CHEBI:15378"/>
        <dbReference type="ChEBI" id="CHEBI:16838"/>
        <dbReference type="ChEBI" id="CHEBI:43474"/>
        <dbReference type="EC" id="3.6.1.10"/>
    </reaction>
</comment>
<evidence type="ECO:0000256" key="7">
    <source>
        <dbReference type="ARBA" id="ARBA00022801"/>
    </source>
</evidence>
<name>A0A0F7STR1_PHARH</name>
<dbReference type="PANTHER" id="PTHR10340:SF55">
    <property type="entry name" value="ENDOPOLYPHOSPHATASE"/>
    <property type="match status" value="1"/>
</dbReference>
<dbReference type="SUPFAM" id="SSF56300">
    <property type="entry name" value="Metallo-dependent phosphatases"/>
    <property type="match status" value="1"/>
</dbReference>
<evidence type="ECO:0000256" key="2">
    <source>
        <dbReference type="ARBA" id="ARBA00010399"/>
    </source>
</evidence>
<dbReference type="GO" id="GO:0000298">
    <property type="term" value="F:endopolyphosphatase activity"/>
    <property type="evidence" value="ECO:0007669"/>
    <property type="project" value="UniProtKB-EC"/>
</dbReference>
<dbReference type="InterPro" id="IPR029052">
    <property type="entry name" value="Metallo-depent_PP-like"/>
</dbReference>
<protein>
    <recommendedName>
        <fullName evidence="4 12">Endopolyphosphatase</fullName>
        <ecNumber evidence="3 12">3.6.1.10</ecNumber>
    </recommendedName>
</protein>
<proteinExistence type="inferred from homology"/>
<keyword evidence="6" id="KW-0812">Transmembrane</keyword>
<evidence type="ECO:0000313" key="16">
    <source>
        <dbReference type="EMBL" id="CED83970.1"/>
    </source>
</evidence>
<evidence type="ECO:0000256" key="3">
    <source>
        <dbReference type="ARBA" id="ARBA00012459"/>
    </source>
</evidence>
<sequence>MRSASLATTLVLGFFLTHPVVANAPENQLHGRFIHITDIHPDPFYARGSSEADACHSRNDDFKVEVHDQTAGLVTQVRSKSGELMKDDRKGKKKKDKKKKKKKEKDGVGRWGNGPSDCDAPLSLMNLTFDWLEKEWADKVDFVIWTGDNARHDIDRTHPRTPKEIFELNRMVAARMDKVFTSRGVTVVPSLGNNDIYPHNILTAGPNSVTNEFLDIWKHYIPAEQYHVFQRGAYFTSEVIPDKLAVISLNTLYWYDSNKAVDGCAFGSSEPGALQMDWLEVQLEIYRDRGMQVWLSGHVPPSAGNYFPDCWYRYGLLGLRYQDTIVGHTYGHMNVDHFFWLDSASLDAYRTNPDSFTQSSTNIQNQMTSLVASSSFSSSFLSSSSSSSSSMLAPTSLFDSNIEITKSRSKSGSLQGDILNSCKEMSEMKKLDMGDYAAVNVGPSVIPTYFPALRVFTYNSTAEPFKQVPSSYFSTPVDDVTEEKEELEIDDDTSDDLPALGDDEEDTHSLLPRYIDPRSPSRTNGFGTPLGYAQFYMPDVNRHSSTPPEYLLEYLTYNPSVLDPFFPPLPPNSSMSSSSSQPPPIPLHLLPPCLLSSSSSSFIASKDDDGNKADQNETERLRTHYAPYNLSDLTIPSYVSLSKKLASDKVLWKRFLETMFVGTGRENGVKSVVKSKFSRVEADGRSESDEREG</sequence>
<feature type="domain" description="Calcineurin-like phosphoesterase" evidence="15">
    <location>
        <begin position="32"/>
        <end position="299"/>
    </location>
</feature>
<evidence type="ECO:0000256" key="14">
    <source>
        <dbReference type="SAM" id="SignalP"/>
    </source>
</evidence>
<evidence type="ECO:0000256" key="13">
    <source>
        <dbReference type="SAM" id="MobiDB-lite"/>
    </source>
</evidence>
<evidence type="ECO:0000256" key="8">
    <source>
        <dbReference type="ARBA" id="ARBA00022968"/>
    </source>
</evidence>
<dbReference type="GO" id="GO:0005774">
    <property type="term" value="C:vacuolar membrane"/>
    <property type="evidence" value="ECO:0007669"/>
    <property type="project" value="UniProtKB-SubCell"/>
</dbReference>
<evidence type="ECO:0000256" key="1">
    <source>
        <dbReference type="ARBA" id="ARBA00004576"/>
    </source>
</evidence>
<keyword evidence="8" id="KW-0735">Signal-anchor</keyword>
<dbReference type="InterPro" id="IPR004843">
    <property type="entry name" value="Calcineurin-like_PHP"/>
</dbReference>
<feature type="compositionally biased region" description="Acidic residues" evidence="13">
    <location>
        <begin position="479"/>
        <end position="506"/>
    </location>
</feature>
<accession>A0A0F7STR1</accession>
<evidence type="ECO:0000256" key="11">
    <source>
        <dbReference type="ARBA" id="ARBA00023180"/>
    </source>
</evidence>
<keyword evidence="9" id="KW-1133">Transmembrane helix</keyword>
<feature type="chain" id="PRO_5002522503" description="Endopolyphosphatase" evidence="14">
    <location>
        <begin position="23"/>
        <end position="693"/>
    </location>
</feature>
<reference evidence="16" key="1">
    <citation type="submission" date="2014-08" db="EMBL/GenBank/DDBJ databases">
        <authorList>
            <person name="Sharma Rahul"/>
            <person name="Thines Marco"/>
        </authorList>
    </citation>
    <scope>NUCLEOTIDE SEQUENCE</scope>
</reference>
<evidence type="ECO:0000256" key="10">
    <source>
        <dbReference type="ARBA" id="ARBA00023136"/>
    </source>
</evidence>
<dbReference type="InterPro" id="IPR041805">
    <property type="entry name" value="ASMase/PPN1_MPP"/>
</dbReference>
<dbReference type="GO" id="GO:0004309">
    <property type="term" value="F:exopolyphosphatase activity"/>
    <property type="evidence" value="ECO:0007669"/>
    <property type="project" value="TreeGrafter"/>
</dbReference>
<feature type="region of interest" description="Disordered" evidence="13">
    <location>
        <begin position="80"/>
        <end position="113"/>
    </location>
</feature>
<feature type="signal peptide" evidence="14">
    <location>
        <begin position="1"/>
        <end position="22"/>
    </location>
</feature>
<dbReference type="EC" id="3.6.1.10" evidence="3 12"/>
<dbReference type="CDD" id="cd00842">
    <property type="entry name" value="MPP_ASMase"/>
    <property type="match status" value="1"/>
</dbReference>
<dbReference type="PANTHER" id="PTHR10340">
    <property type="entry name" value="SPHINGOMYELIN PHOSPHODIESTERASE"/>
    <property type="match status" value="1"/>
</dbReference>
<dbReference type="GO" id="GO:0005615">
    <property type="term" value="C:extracellular space"/>
    <property type="evidence" value="ECO:0007669"/>
    <property type="project" value="TreeGrafter"/>
</dbReference>
<evidence type="ECO:0000256" key="12">
    <source>
        <dbReference type="PIRNR" id="PIRNR027093"/>
    </source>
</evidence>
<organism evidence="16">
    <name type="scientific">Phaffia rhodozyma</name>
    <name type="common">Yeast</name>
    <name type="synonym">Xanthophyllomyces dendrorhous</name>
    <dbReference type="NCBI Taxonomy" id="264483"/>
    <lineage>
        <taxon>Eukaryota</taxon>
        <taxon>Fungi</taxon>
        <taxon>Dikarya</taxon>
        <taxon>Basidiomycota</taxon>
        <taxon>Agaricomycotina</taxon>
        <taxon>Tremellomycetes</taxon>
        <taxon>Cystofilobasidiales</taxon>
        <taxon>Mrakiaceae</taxon>
        <taxon>Phaffia</taxon>
    </lineage>
</organism>
<evidence type="ECO:0000256" key="4">
    <source>
        <dbReference type="ARBA" id="ARBA00014458"/>
    </source>
</evidence>
<feature type="region of interest" description="Disordered" evidence="13">
    <location>
        <begin position="479"/>
        <end position="523"/>
    </location>
</feature>
<keyword evidence="5 12" id="KW-0926">Vacuole</keyword>
<keyword evidence="10 12" id="KW-0472">Membrane</keyword>
<keyword evidence="14" id="KW-0732">Signal</keyword>
<comment type="similarity">
    <text evidence="2">Belongs to the endopolyphosphatase PPN1 family.</text>
</comment>